<keyword evidence="3" id="KW-1185">Reference proteome</keyword>
<proteinExistence type="predicted"/>
<evidence type="ECO:0000313" key="3">
    <source>
        <dbReference type="Proteomes" id="UP000010321"/>
    </source>
</evidence>
<feature type="chain" id="PRO_5047200343" evidence="1">
    <location>
        <begin position="22"/>
        <end position="255"/>
    </location>
</feature>
<dbReference type="EMBL" id="AFBM01000010">
    <property type="protein sequence ID" value="EGF52866.1"/>
    <property type="molecule type" value="Genomic_DNA"/>
</dbReference>
<protein>
    <submittedName>
        <fullName evidence="2">Conserved domain protein</fullName>
    </submittedName>
</protein>
<accession>A0ABP2KTG6</accession>
<evidence type="ECO:0000256" key="1">
    <source>
        <dbReference type="SAM" id="SignalP"/>
    </source>
</evidence>
<evidence type="ECO:0000313" key="2">
    <source>
        <dbReference type="EMBL" id="EGF52866.1"/>
    </source>
</evidence>
<organism evidence="2 3">
    <name type="scientific">Bacteroides clarus YIT 12056</name>
    <dbReference type="NCBI Taxonomy" id="762984"/>
    <lineage>
        <taxon>Bacteria</taxon>
        <taxon>Pseudomonadati</taxon>
        <taxon>Bacteroidota</taxon>
        <taxon>Bacteroidia</taxon>
        <taxon>Bacteroidales</taxon>
        <taxon>Bacteroidaceae</taxon>
        <taxon>Bacteroides</taxon>
    </lineage>
</organism>
<sequence length="255" mass="27161">MKRNLMLVAVTMLLAATSCTASGNGANEKTVTSSVKDQLEKAKDERKTVFMIVTDSATNASRLDSIVGSVITEKSNVTAVTMNMDEKANAELVKEYRLNGAPTPLVLVMSDRGLLMGGMLENQVSRESLEEAIPTPKFSDISYALSKGTPVIALVSNSKFESDAKAENICKSAKDSMSGKVEVIRIDTEDSAESKLITMLNIKGKLKDSYIVAINAQGIMSGRFENVPDVVELVEAAQKIVQTGCAPGGCGPTCN</sequence>
<feature type="signal peptide" evidence="1">
    <location>
        <begin position="1"/>
        <end position="21"/>
    </location>
</feature>
<name>A0ABP2KTG6_9BACE</name>
<dbReference type="Proteomes" id="UP000010321">
    <property type="component" value="Unassembled WGS sequence"/>
</dbReference>
<dbReference type="PROSITE" id="PS51257">
    <property type="entry name" value="PROKAR_LIPOPROTEIN"/>
    <property type="match status" value="1"/>
</dbReference>
<reference evidence="2 3" key="1">
    <citation type="submission" date="2011-02" db="EMBL/GenBank/DDBJ databases">
        <authorList>
            <person name="Weinstock G."/>
            <person name="Sodergren E."/>
            <person name="Clifton S."/>
            <person name="Fulton L."/>
            <person name="Fulton B."/>
            <person name="Courtney L."/>
            <person name="Fronick C."/>
            <person name="Harrison M."/>
            <person name="Strong C."/>
            <person name="Farmer C."/>
            <person name="Delahaunty K."/>
            <person name="Markovic C."/>
            <person name="Hall O."/>
            <person name="Minx P."/>
            <person name="Tomlinson C."/>
            <person name="Mitreva M."/>
            <person name="Hou S."/>
            <person name="Chen J."/>
            <person name="Wollam A."/>
            <person name="Pepin K.H."/>
            <person name="Johnson M."/>
            <person name="Bhonagiri V."/>
            <person name="Zhang X."/>
            <person name="Suruliraj S."/>
            <person name="Warren W."/>
            <person name="Chinwalla A."/>
            <person name="Mardis E.R."/>
            <person name="Wilson R.K."/>
        </authorList>
    </citation>
    <scope>NUCLEOTIDE SEQUENCE [LARGE SCALE GENOMIC DNA]</scope>
    <source>
        <strain evidence="2 3">YIT 12056</strain>
    </source>
</reference>
<gene>
    <name evidence="2" type="ORF">HMPREF9445_01194</name>
</gene>
<comment type="caution">
    <text evidence="2">The sequence shown here is derived from an EMBL/GenBank/DDBJ whole genome shotgun (WGS) entry which is preliminary data.</text>
</comment>
<keyword evidence="1" id="KW-0732">Signal</keyword>
<dbReference type="RefSeq" id="WP_009121364.1">
    <property type="nucleotide sequence ID" value="NZ_FQWK01000003.1"/>
</dbReference>